<dbReference type="EMBL" id="KN831988">
    <property type="protein sequence ID" value="KIO01376.1"/>
    <property type="molecule type" value="Genomic_DNA"/>
</dbReference>
<gene>
    <name evidence="1" type="ORF">M404DRAFT_1003072</name>
</gene>
<accession>A0A0C3P1K9</accession>
<name>A0A0C3P1K9_PISTI</name>
<sequence length="70" mass="7913">MEQAATLALRILAYPRCWILVDAIFIAPFRPSRAWNDIHVAQCTNARLLEAVCCAKSTPFVDYLLACRCQ</sequence>
<reference evidence="2" key="2">
    <citation type="submission" date="2015-01" db="EMBL/GenBank/DDBJ databases">
        <title>Evolutionary Origins and Diversification of the Mycorrhizal Mutualists.</title>
        <authorList>
            <consortium name="DOE Joint Genome Institute"/>
            <consortium name="Mycorrhizal Genomics Consortium"/>
            <person name="Kohler A."/>
            <person name="Kuo A."/>
            <person name="Nagy L.G."/>
            <person name="Floudas D."/>
            <person name="Copeland A."/>
            <person name="Barry K.W."/>
            <person name="Cichocki N."/>
            <person name="Veneault-Fourrey C."/>
            <person name="LaButti K."/>
            <person name="Lindquist E.A."/>
            <person name="Lipzen A."/>
            <person name="Lundell T."/>
            <person name="Morin E."/>
            <person name="Murat C."/>
            <person name="Riley R."/>
            <person name="Ohm R."/>
            <person name="Sun H."/>
            <person name="Tunlid A."/>
            <person name="Henrissat B."/>
            <person name="Grigoriev I.V."/>
            <person name="Hibbett D.S."/>
            <person name="Martin F."/>
        </authorList>
    </citation>
    <scope>NUCLEOTIDE SEQUENCE [LARGE SCALE GENOMIC DNA]</scope>
    <source>
        <strain evidence="2">Marx 270</strain>
    </source>
</reference>
<dbReference type="AlphaFoldDB" id="A0A0C3P1K9"/>
<organism evidence="1 2">
    <name type="scientific">Pisolithus tinctorius Marx 270</name>
    <dbReference type="NCBI Taxonomy" id="870435"/>
    <lineage>
        <taxon>Eukaryota</taxon>
        <taxon>Fungi</taxon>
        <taxon>Dikarya</taxon>
        <taxon>Basidiomycota</taxon>
        <taxon>Agaricomycotina</taxon>
        <taxon>Agaricomycetes</taxon>
        <taxon>Agaricomycetidae</taxon>
        <taxon>Boletales</taxon>
        <taxon>Sclerodermatineae</taxon>
        <taxon>Pisolithaceae</taxon>
        <taxon>Pisolithus</taxon>
    </lineage>
</organism>
<proteinExistence type="predicted"/>
<reference evidence="1 2" key="1">
    <citation type="submission" date="2014-04" db="EMBL/GenBank/DDBJ databases">
        <authorList>
            <consortium name="DOE Joint Genome Institute"/>
            <person name="Kuo A."/>
            <person name="Kohler A."/>
            <person name="Costa M.D."/>
            <person name="Nagy L.G."/>
            <person name="Floudas D."/>
            <person name="Copeland A."/>
            <person name="Barry K.W."/>
            <person name="Cichocki N."/>
            <person name="Veneault-Fourrey C."/>
            <person name="LaButti K."/>
            <person name="Lindquist E.A."/>
            <person name="Lipzen A."/>
            <person name="Lundell T."/>
            <person name="Morin E."/>
            <person name="Murat C."/>
            <person name="Sun H."/>
            <person name="Tunlid A."/>
            <person name="Henrissat B."/>
            <person name="Grigoriev I.V."/>
            <person name="Hibbett D.S."/>
            <person name="Martin F."/>
            <person name="Nordberg H.P."/>
            <person name="Cantor M.N."/>
            <person name="Hua S.X."/>
        </authorList>
    </citation>
    <scope>NUCLEOTIDE SEQUENCE [LARGE SCALE GENOMIC DNA]</scope>
    <source>
        <strain evidence="1 2">Marx 270</strain>
    </source>
</reference>
<protein>
    <submittedName>
        <fullName evidence="1">Uncharacterized protein</fullName>
    </submittedName>
</protein>
<keyword evidence="2" id="KW-1185">Reference proteome</keyword>
<dbReference type="InParanoid" id="A0A0C3P1K9"/>
<dbReference type="Proteomes" id="UP000054217">
    <property type="component" value="Unassembled WGS sequence"/>
</dbReference>
<dbReference type="HOGENOM" id="CLU_2758836_0_0_1"/>
<evidence type="ECO:0000313" key="1">
    <source>
        <dbReference type="EMBL" id="KIO01376.1"/>
    </source>
</evidence>
<evidence type="ECO:0000313" key="2">
    <source>
        <dbReference type="Proteomes" id="UP000054217"/>
    </source>
</evidence>